<evidence type="ECO:0000313" key="3">
    <source>
        <dbReference type="Proteomes" id="UP000217154"/>
    </source>
</evidence>
<keyword evidence="1" id="KW-0472">Membrane</keyword>
<keyword evidence="1" id="KW-0812">Transmembrane</keyword>
<reference evidence="2 3" key="1">
    <citation type="submission" date="2017-09" db="EMBL/GenBank/DDBJ databases">
        <title>The diverse metabolic capabilities of V. boronicumulans make it an excellent choice for continued studies on novel biodegradation.</title>
        <authorList>
            <person name="Sun S."/>
        </authorList>
    </citation>
    <scope>NUCLEOTIDE SEQUENCE [LARGE SCALE GENOMIC DNA]</scope>
    <source>
        <strain evidence="2 3">J1</strain>
    </source>
</reference>
<protein>
    <submittedName>
        <fullName evidence="2">Uncharacterized protein</fullName>
    </submittedName>
</protein>
<dbReference type="EMBL" id="CP023284">
    <property type="protein sequence ID" value="ATA53992.1"/>
    <property type="molecule type" value="Genomic_DNA"/>
</dbReference>
<organism evidence="2 3">
    <name type="scientific">Variovorax boronicumulans</name>
    <dbReference type="NCBI Taxonomy" id="436515"/>
    <lineage>
        <taxon>Bacteria</taxon>
        <taxon>Pseudomonadati</taxon>
        <taxon>Pseudomonadota</taxon>
        <taxon>Betaproteobacteria</taxon>
        <taxon>Burkholderiales</taxon>
        <taxon>Comamonadaceae</taxon>
        <taxon>Variovorax</taxon>
    </lineage>
</organism>
<evidence type="ECO:0000256" key="1">
    <source>
        <dbReference type="SAM" id="Phobius"/>
    </source>
</evidence>
<accession>A0A250DIB7</accession>
<sequence length="341" mass="36214">MPAPTSQPLTPDDVEMLRRVDLAVRTPAAGLAVLAVLLAGCALVFVVIGRLPGAPAGLALAMNAAALVTLLLGVWLFTHRARIDRRLAQATREALAKNSKFTVAGTVDHVAALPGGALRYTVDGQFHVDVVPVLGLDAPRSHATGRPLTAVRHLAQAPVEIECVARDNAVHLLLRTRYPMARQATRTERPATSRDRRRAGRSDRRFMGVVLAGGAVLAIGTAWADGFRPGFGLFMAGYAAAICALVFAVGVLPQLLRARRFTHLHTVSGPVTEILTAQVPQGKHTAEVRWFRVDGQLFGALDLKTDAQLGNQVTVEFLGNARAAEGGRVVSLQRSATAPPA</sequence>
<feature type="transmembrane region" description="Helical" evidence="1">
    <location>
        <begin position="28"/>
        <end position="48"/>
    </location>
</feature>
<name>A0A250DIB7_9BURK</name>
<proteinExistence type="predicted"/>
<feature type="transmembrane region" description="Helical" evidence="1">
    <location>
        <begin position="230"/>
        <end position="252"/>
    </location>
</feature>
<gene>
    <name evidence="2" type="ORF">CKY39_12735</name>
</gene>
<dbReference type="AlphaFoldDB" id="A0A250DIB7"/>
<dbReference type="KEGG" id="vbo:CKY39_12735"/>
<keyword evidence="1" id="KW-1133">Transmembrane helix</keyword>
<feature type="transmembrane region" description="Helical" evidence="1">
    <location>
        <begin position="54"/>
        <end position="77"/>
    </location>
</feature>
<evidence type="ECO:0000313" key="2">
    <source>
        <dbReference type="EMBL" id="ATA53992.1"/>
    </source>
</evidence>
<feature type="transmembrane region" description="Helical" evidence="1">
    <location>
        <begin position="206"/>
        <end position="224"/>
    </location>
</feature>
<dbReference type="RefSeq" id="WP_095744710.1">
    <property type="nucleotide sequence ID" value="NZ_CP023284.1"/>
</dbReference>
<dbReference type="Proteomes" id="UP000217154">
    <property type="component" value="Chromosome"/>
</dbReference>